<evidence type="ECO:0000313" key="17">
    <source>
        <dbReference type="RefSeq" id="XP_030756080.1"/>
    </source>
</evidence>
<keyword evidence="8" id="KW-0256">Endoplasmic reticulum</keyword>
<dbReference type="InterPro" id="IPR017972">
    <property type="entry name" value="Cyt_P450_CS"/>
</dbReference>
<evidence type="ECO:0000256" key="13">
    <source>
        <dbReference type="ARBA" id="ARBA00023136"/>
    </source>
</evidence>
<dbReference type="AlphaFoldDB" id="A0A6J2XZ83"/>
<evidence type="ECO:0000256" key="3">
    <source>
        <dbReference type="ARBA" id="ARBA00004174"/>
    </source>
</evidence>
<comment type="subcellular location">
    <subcellularLocation>
        <location evidence="4">Endoplasmic reticulum membrane</location>
        <topology evidence="4">Peripheral membrane protein</topology>
    </subcellularLocation>
    <subcellularLocation>
        <location evidence="3">Microsome membrane</location>
        <topology evidence="3">Peripheral membrane protein</topology>
    </subcellularLocation>
</comment>
<keyword evidence="9" id="KW-0492">Microsome</keyword>
<evidence type="ECO:0000313" key="16">
    <source>
        <dbReference type="Proteomes" id="UP000504635"/>
    </source>
</evidence>
<evidence type="ECO:0000256" key="12">
    <source>
        <dbReference type="ARBA" id="ARBA00023033"/>
    </source>
</evidence>
<protein>
    <submittedName>
        <fullName evidence="17 18">Cytochrome P450 9e2-like</fullName>
    </submittedName>
</protein>
<dbReference type="InterPro" id="IPR002403">
    <property type="entry name" value="Cyt_P450_E_grp-IV"/>
</dbReference>
<evidence type="ECO:0000256" key="15">
    <source>
        <dbReference type="RuleBase" id="RU000461"/>
    </source>
</evidence>
<comment type="function">
    <text evidence="2">May be involved in the metabolism of insect hormones and in the breakdown of synthetic insecticides.</text>
</comment>
<evidence type="ECO:0000256" key="8">
    <source>
        <dbReference type="ARBA" id="ARBA00022824"/>
    </source>
</evidence>
<dbReference type="PRINTS" id="PR00465">
    <property type="entry name" value="EP450IV"/>
</dbReference>
<dbReference type="KEGG" id="soy:115882271"/>
<evidence type="ECO:0000256" key="4">
    <source>
        <dbReference type="ARBA" id="ARBA00004406"/>
    </source>
</evidence>
<dbReference type="PANTHER" id="PTHR24292:SF54">
    <property type="entry name" value="CYP9F3-RELATED"/>
    <property type="match status" value="1"/>
</dbReference>
<sequence length="529" mass="61371">MIWLVVAAILAGLLWRIFIKPLKYWSEIGVKQTRPWIFFGDSWTTVFRRMSFADFVHTIYNLHPNERYTGFYQFLTPILMVRDPELIKQITVKDFEYFTDHRTMVDPEADRLWSGNLLSLKGQKWREMRATLSGSFTSSKMKSMFVLMNEAADKFVQFFLDKKEDLIELEMKECYARFTNDVIATTAFGIKVDSLAQPENIFYKMGLKITNFTGIKMSLKFFGYFAFPGLYKKFKIALLDQNASNFFKSIINETITTREENNIIRPDMLNTMLEVKRGIKQDDIKENNEKDAGFATVQESPDMSKFKQLKTLTNEDITAQAMIFFFAGFDGASTVMCFASYELAINKDIQNKLREEIRSVDRKNDGKMTYDALLRMKYLDMVVSEVLRKWPVAVALDRVCTKPYVIKPKNPGEPTIHLAKGAAVWIPVHGIHMDPEKYPDPEKFEPERFNDENKDRINPYVYLPFGTGPRNCIGSRFALLELKALVYKTLLNFEIVPTKKTRIPLVLTKDISVRAEGGYWLGLKRINKQ</sequence>
<comment type="similarity">
    <text evidence="5 15">Belongs to the cytochrome P450 family.</text>
</comment>
<dbReference type="CDD" id="cd11056">
    <property type="entry name" value="CYP6-like"/>
    <property type="match status" value="1"/>
</dbReference>
<evidence type="ECO:0000256" key="2">
    <source>
        <dbReference type="ARBA" id="ARBA00003690"/>
    </source>
</evidence>
<keyword evidence="10 15" id="KW-0560">Oxidoreductase</keyword>
<keyword evidence="6 14" id="KW-0349">Heme</keyword>
<evidence type="ECO:0000256" key="6">
    <source>
        <dbReference type="ARBA" id="ARBA00022617"/>
    </source>
</evidence>
<evidence type="ECO:0000313" key="19">
    <source>
        <dbReference type="RefSeq" id="XP_030756100.1"/>
    </source>
</evidence>
<dbReference type="PANTHER" id="PTHR24292">
    <property type="entry name" value="CYTOCHROME P450"/>
    <property type="match status" value="1"/>
</dbReference>
<keyword evidence="16" id="KW-1185">Reference proteome</keyword>
<keyword evidence="11 14" id="KW-0408">Iron</keyword>
<name>A0A6J2XZ83_SITOR</name>
<evidence type="ECO:0000313" key="18">
    <source>
        <dbReference type="RefSeq" id="XP_030756091.1"/>
    </source>
</evidence>
<reference evidence="17 18" key="1">
    <citation type="submission" date="2025-04" db="UniProtKB">
        <authorList>
            <consortium name="RefSeq"/>
        </authorList>
    </citation>
    <scope>IDENTIFICATION</scope>
    <source>
        <tissue evidence="17 18">Gonads</tissue>
    </source>
</reference>
<dbReference type="GO" id="GO:0004497">
    <property type="term" value="F:monooxygenase activity"/>
    <property type="evidence" value="ECO:0007669"/>
    <property type="project" value="UniProtKB-KW"/>
</dbReference>
<proteinExistence type="inferred from homology"/>
<dbReference type="GeneID" id="115882271"/>
<dbReference type="OrthoDB" id="2789670at2759"/>
<evidence type="ECO:0000256" key="9">
    <source>
        <dbReference type="ARBA" id="ARBA00022848"/>
    </source>
</evidence>
<dbReference type="GO" id="GO:0016705">
    <property type="term" value="F:oxidoreductase activity, acting on paired donors, with incorporation or reduction of molecular oxygen"/>
    <property type="evidence" value="ECO:0007669"/>
    <property type="project" value="InterPro"/>
</dbReference>
<evidence type="ECO:0000256" key="5">
    <source>
        <dbReference type="ARBA" id="ARBA00010617"/>
    </source>
</evidence>
<dbReference type="RefSeq" id="XP_030756080.1">
    <property type="nucleotide sequence ID" value="XM_030900220.1"/>
</dbReference>
<dbReference type="GO" id="GO:0005506">
    <property type="term" value="F:iron ion binding"/>
    <property type="evidence" value="ECO:0007669"/>
    <property type="project" value="InterPro"/>
</dbReference>
<dbReference type="PROSITE" id="PS00086">
    <property type="entry name" value="CYTOCHROME_P450"/>
    <property type="match status" value="1"/>
</dbReference>
<evidence type="ECO:0000256" key="14">
    <source>
        <dbReference type="PIRSR" id="PIRSR602403-1"/>
    </source>
</evidence>
<evidence type="ECO:0000256" key="10">
    <source>
        <dbReference type="ARBA" id="ARBA00023002"/>
    </source>
</evidence>
<keyword evidence="12 15" id="KW-0503">Monooxygenase</keyword>
<comment type="cofactor">
    <cofactor evidence="1 14">
        <name>heme</name>
        <dbReference type="ChEBI" id="CHEBI:30413"/>
    </cofactor>
</comment>
<keyword evidence="13" id="KW-0472">Membrane</keyword>
<dbReference type="PRINTS" id="PR00385">
    <property type="entry name" value="P450"/>
</dbReference>
<dbReference type="RefSeq" id="XP_030756100.1">
    <property type="nucleotide sequence ID" value="XM_030900240.1"/>
</dbReference>
<keyword evidence="7 14" id="KW-0479">Metal-binding</keyword>
<dbReference type="GO" id="GO:0005789">
    <property type="term" value="C:endoplasmic reticulum membrane"/>
    <property type="evidence" value="ECO:0007669"/>
    <property type="project" value="UniProtKB-SubCell"/>
</dbReference>
<gene>
    <name evidence="17 18 19" type="primary">LOC115882271</name>
</gene>
<dbReference type="Pfam" id="PF00067">
    <property type="entry name" value="p450"/>
    <property type="match status" value="1"/>
</dbReference>
<evidence type="ECO:0000256" key="1">
    <source>
        <dbReference type="ARBA" id="ARBA00001971"/>
    </source>
</evidence>
<dbReference type="RefSeq" id="XP_030756091.1">
    <property type="nucleotide sequence ID" value="XM_030900231.1"/>
</dbReference>
<dbReference type="InterPro" id="IPR036396">
    <property type="entry name" value="Cyt_P450_sf"/>
</dbReference>
<dbReference type="InterPro" id="IPR001128">
    <property type="entry name" value="Cyt_P450"/>
</dbReference>
<dbReference type="SUPFAM" id="SSF48264">
    <property type="entry name" value="Cytochrome P450"/>
    <property type="match status" value="1"/>
</dbReference>
<evidence type="ECO:0000256" key="7">
    <source>
        <dbReference type="ARBA" id="ARBA00022723"/>
    </source>
</evidence>
<accession>A0A6J2XZ83</accession>
<feature type="binding site" description="axial binding residue" evidence="14">
    <location>
        <position position="472"/>
    </location>
    <ligand>
        <name>heme</name>
        <dbReference type="ChEBI" id="CHEBI:30413"/>
    </ligand>
    <ligandPart>
        <name>Fe</name>
        <dbReference type="ChEBI" id="CHEBI:18248"/>
    </ligandPart>
</feature>
<evidence type="ECO:0000256" key="11">
    <source>
        <dbReference type="ARBA" id="ARBA00023004"/>
    </source>
</evidence>
<dbReference type="Proteomes" id="UP000504635">
    <property type="component" value="Unplaced"/>
</dbReference>
<dbReference type="Gene3D" id="1.10.630.10">
    <property type="entry name" value="Cytochrome P450"/>
    <property type="match status" value="1"/>
</dbReference>
<dbReference type="InterPro" id="IPR050476">
    <property type="entry name" value="Insect_CytP450_Detox"/>
</dbReference>
<dbReference type="FunFam" id="1.10.630.10:FF:000042">
    <property type="entry name" value="Cytochrome P450"/>
    <property type="match status" value="1"/>
</dbReference>
<dbReference type="GO" id="GO:0020037">
    <property type="term" value="F:heme binding"/>
    <property type="evidence" value="ECO:0007669"/>
    <property type="project" value="InterPro"/>
</dbReference>
<organism evidence="16 17">
    <name type="scientific">Sitophilus oryzae</name>
    <name type="common">Rice weevil</name>
    <name type="synonym">Curculio oryzae</name>
    <dbReference type="NCBI Taxonomy" id="7048"/>
    <lineage>
        <taxon>Eukaryota</taxon>
        <taxon>Metazoa</taxon>
        <taxon>Ecdysozoa</taxon>
        <taxon>Arthropoda</taxon>
        <taxon>Hexapoda</taxon>
        <taxon>Insecta</taxon>
        <taxon>Pterygota</taxon>
        <taxon>Neoptera</taxon>
        <taxon>Endopterygota</taxon>
        <taxon>Coleoptera</taxon>
        <taxon>Polyphaga</taxon>
        <taxon>Cucujiformia</taxon>
        <taxon>Curculionidae</taxon>
        <taxon>Dryophthorinae</taxon>
        <taxon>Sitophilus</taxon>
    </lineage>
</organism>